<dbReference type="InterPro" id="IPR043148">
    <property type="entry name" value="TagF_C"/>
</dbReference>
<comment type="caution">
    <text evidence="1">The sequence shown here is derived from an EMBL/GenBank/DDBJ whole genome shotgun (WGS) entry which is preliminary data.</text>
</comment>
<dbReference type="SUPFAM" id="SSF53756">
    <property type="entry name" value="UDP-Glycosyltransferase/glycogen phosphorylase"/>
    <property type="match status" value="1"/>
</dbReference>
<dbReference type="EMBL" id="JAQPYS010000007">
    <property type="protein sequence ID" value="MDC7134968.1"/>
    <property type="molecule type" value="Genomic_DNA"/>
</dbReference>
<reference evidence="1 2" key="1">
    <citation type="submission" date="2023-01" db="EMBL/GenBank/DDBJ databases">
        <title>Exploring GABA producing Bacteroides strains toward improving mental health.</title>
        <authorList>
            <person name="Yousuf B."/>
            <person name="Bouhlel N.E."/>
            <person name="Mottawea W."/>
            <person name="Hammami R."/>
        </authorList>
    </citation>
    <scope>NUCLEOTIDE SEQUENCE [LARGE SCALE GENOMIC DNA]</scope>
    <source>
        <strain evidence="1 2">UO.H1054</strain>
    </source>
</reference>
<evidence type="ECO:0000313" key="2">
    <source>
        <dbReference type="Proteomes" id="UP001215398"/>
    </source>
</evidence>
<sequence>MMEIFHKLHLFFGGCKGDLYGIYRYYGYKMTIPYKVWRVRHKSKIKVLFVVSEISMWKTERLYKRMLEHDRFEPVLLPVSDCVSHESIEVEKYFISKGYAYEILSEGETIRNRISPDIIFYQQAYSGVIESKYFEGANRKSLFCHVNYCFRNTIVKSTVDLPLLNIAWKVFSENEVCSKELAPLMRNKGKNLVNTGLPFMDDYCQEKQFYSDRWKPQECIKKRIIYAPHHSILDVDKLAWGTIVEYGDFILLMAKKYSHQTQWVFKPHPFLKPKLIEVWGNERTKKYYDEWKSLSNTQLEDGNYIDLFKHSDAMLHDCGSFMIEYMYTLNPVMYLYASRPQKKITLSLLSEESLKMHYSGYSCTDIESFIINVIKGHDPMRKKRIEFYNRWLKPHGDSSINIINSILGI</sequence>
<keyword evidence="2" id="KW-1185">Reference proteome</keyword>
<protein>
    <submittedName>
        <fullName evidence="1">CDP-glycerol glycerophosphotransferase family protein</fullName>
    </submittedName>
</protein>
<dbReference type="Pfam" id="PF04464">
    <property type="entry name" value="Glyphos_transf"/>
    <property type="match status" value="1"/>
</dbReference>
<dbReference type="Gene3D" id="3.40.50.12580">
    <property type="match status" value="1"/>
</dbReference>
<evidence type="ECO:0000313" key="1">
    <source>
        <dbReference type="EMBL" id="MDC7134968.1"/>
    </source>
</evidence>
<name>A0ABT5H2Z5_9BACE</name>
<accession>A0ABT5H2Z5</accession>
<gene>
    <name evidence="1" type="ORF">PQG98_01220</name>
</gene>
<dbReference type="RefSeq" id="WP_272719459.1">
    <property type="nucleotide sequence ID" value="NZ_JAQPYS010000007.1"/>
</dbReference>
<dbReference type="InterPro" id="IPR007554">
    <property type="entry name" value="Glycerophosphate_synth"/>
</dbReference>
<dbReference type="Proteomes" id="UP001215398">
    <property type="component" value="Unassembled WGS sequence"/>
</dbReference>
<proteinExistence type="predicted"/>
<organism evidence="1 2">
    <name type="scientific">Bacteroides zhangwenhongii</name>
    <dbReference type="NCBI Taxonomy" id="2650157"/>
    <lineage>
        <taxon>Bacteria</taxon>
        <taxon>Pseudomonadati</taxon>
        <taxon>Bacteroidota</taxon>
        <taxon>Bacteroidia</taxon>
        <taxon>Bacteroidales</taxon>
        <taxon>Bacteroidaceae</taxon>
        <taxon>Bacteroides</taxon>
    </lineage>
</organism>